<dbReference type="Proteomes" id="UP000789706">
    <property type="component" value="Unassembled WGS sequence"/>
</dbReference>
<comment type="caution">
    <text evidence="1">The sequence shown here is derived from an EMBL/GenBank/DDBJ whole genome shotgun (WGS) entry which is preliminary data.</text>
</comment>
<proteinExistence type="predicted"/>
<accession>A0A9N8W8P1</accession>
<name>A0A9N8W8P1_9GLOM</name>
<organism evidence="1 2">
    <name type="scientific">Diversispora eburnea</name>
    <dbReference type="NCBI Taxonomy" id="1213867"/>
    <lineage>
        <taxon>Eukaryota</taxon>
        <taxon>Fungi</taxon>
        <taxon>Fungi incertae sedis</taxon>
        <taxon>Mucoromycota</taxon>
        <taxon>Glomeromycotina</taxon>
        <taxon>Glomeromycetes</taxon>
        <taxon>Diversisporales</taxon>
        <taxon>Diversisporaceae</taxon>
        <taxon>Diversispora</taxon>
    </lineage>
</organism>
<evidence type="ECO:0000313" key="2">
    <source>
        <dbReference type="Proteomes" id="UP000789706"/>
    </source>
</evidence>
<reference evidence="1" key="1">
    <citation type="submission" date="2021-06" db="EMBL/GenBank/DDBJ databases">
        <authorList>
            <person name="Kallberg Y."/>
            <person name="Tangrot J."/>
            <person name="Rosling A."/>
        </authorList>
    </citation>
    <scope>NUCLEOTIDE SEQUENCE</scope>
    <source>
        <strain evidence="1">AZ414A</strain>
    </source>
</reference>
<evidence type="ECO:0000313" key="1">
    <source>
        <dbReference type="EMBL" id="CAG8474775.1"/>
    </source>
</evidence>
<keyword evidence="2" id="KW-1185">Reference proteome</keyword>
<dbReference type="EMBL" id="CAJVPK010000210">
    <property type="protein sequence ID" value="CAG8474775.1"/>
    <property type="molecule type" value="Genomic_DNA"/>
</dbReference>
<protein>
    <submittedName>
        <fullName evidence="1">10113_t:CDS:1</fullName>
    </submittedName>
</protein>
<dbReference type="AlphaFoldDB" id="A0A9N8W8P1"/>
<gene>
    <name evidence="1" type="ORF">DEBURN_LOCUS3344</name>
</gene>
<sequence>IVMAHQIQIMELDFLGNELAESESLDVTFLSGHIAKNNANANHSRAPAQIYIQLSRRRAKMVKMSKLNLHKVLEAFSSERIHLPNKPLNETRLPYPLASDVSVRDYNSFIENQESSVYKFEYKSGTVYIVEMISPEHEAVVDALRDYFRAHSPLTTYAPPNAPIQTRGSPGHHSPAGDGTFIMPDLAVYPHRTYVPVPPVPGPPSDMRATLWRQGVEKQKWKFGTVNKDDSPTDATGCNGPNDPNYIITIPVSDVFYDLAIPAIGYTPLPPPPPALMTANFRIDLYQVQQMVLISQQV</sequence>
<feature type="non-terminal residue" evidence="1">
    <location>
        <position position="298"/>
    </location>
</feature>
<dbReference type="OrthoDB" id="2314600at2759"/>